<evidence type="ECO:0000313" key="2">
    <source>
        <dbReference type="EMBL" id="KAK1627783.1"/>
    </source>
</evidence>
<feature type="region of interest" description="Disordered" evidence="1">
    <location>
        <begin position="334"/>
        <end position="374"/>
    </location>
</feature>
<accession>A0AAD8VZZ0</accession>
<evidence type="ECO:0000313" key="3">
    <source>
        <dbReference type="Proteomes" id="UP001231189"/>
    </source>
</evidence>
<name>A0AAD8VZZ0_LOLMU</name>
<sequence length="374" mass="40374">MERVKGMLKNLKLSEAEMAGLRIDEKLMEIADGAGKEVVEPKVLVKVLSEKLASMEGLKQSLGPIWCPIRGIKCSRRGENIFLITLLQQSGKKKALDCGPWMSNNDLVVVEDYDPDKSVEEYLFNSVPVWIRVLKLPLGKMNKATGEMIGEKVGVWLEADVGEDDLASGEFLRIKGGGGSGSGNRSYGFGERKGGDAGSNSLSWRKDEANKSGSATDTGKKTDKEEEVTSPVKNVVNKKNESVPAGSKKAIDWATLVELVDKEQEKGVQEPVATELVLEAAGKGVVASSTSMRAGKSPTENANKGTAKGITFKRRNRTTEGSVEIVGVKLGVKRIPDQMEVDEAEGQKSKKGRIEENKATPTKAGLSEQPCKPQ</sequence>
<evidence type="ECO:0008006" key="4">
    <source>
        <dbReference type="Google" id="ProtNLM"/>
    </source>
</evidence>
<proteinExistence type="predicted"/>
<feature type="region of interest" description="Disordered" evidence="1">
    <location>
        <begin position="289"/>
        <end position="315"/>
    </location>
</feature>
<feature type="compositionally biased region" description="Polar residues" evidence="1">
    <location>
        <begin position="289"/>
        <end position="304"/>
    </location>
</feature>
<dbReference type="Proteomes" id="UP001231189">
    <property type="component" value="Unassembled WGS sequence"/>
</dbReference>
<reference evidence="2" key="1">
    <citation type="submission" date="2023-07" db="EMBL/GenBank/DDBJ databases">
        <title>A chromosome-level genome assembly of Lolium multiflorum.</title>
        <authorList>
            <person name="Chen Y."/>
            <person name="Copetti D."/>
            <person name="Kolliker R."/>
            <person name="Studer B."/>
        </authorList>
    </citation>
    <scope>NUCLEOTIDE SEQUENCE</scope>
    <source>
        <strain evidence="2">02402/16</strain>
        <tissue evidence="2">Leaf</tissue>
    </source>
</reference>
<evidence type="ECO:0000256" key="1">
    <source>
        <dbReference type="SAM" id="MobiDB-lite"/>
    </source>
</evidence>
<dbReference type="EMBL" id="JAUUTY010000005">
    <property type="protein sequence ID" value="KAK1627783.1"/>
    <property type="molecule type" value="Genomic_DNA"/>
</dbReference>
<comment type="caution">
    <text evidence="2">The sequence shown here is derived from an EMBL/GenBank/DDBJ whole genome shotgun (WGS) entry which is preliminary data.</text>
</comment>
<dbReference type="PANTHER" id="PTHR31286:SF180">
    <property type="entry name" value="OS10G0362600 PROTEIN"/>
    <property type="match status" value="1"/>
</dbReference>
<dbReference type="AlphaFoldDB" id="A0AAD8VZZ0"/>
<protein>
    <recommendedName>
        <fullName evidence="4">DUF4283 domain-containing protein</fullName>
    </recommendedName>
</protein>
<feature type="compositionally biased region" description="Basic and acidic residues" evidence="1">
    <location>
        <begin position="345"/>
        <end position="358"/>
    </location>
</feature>
<gene>
    <name evidence="2" type="ORF">QYE76_002098</name>
</gene>
<feature type="region of interest" description="Disordered" evidence="1">
    <location>
        <begin position="178"/>
        <end position="231"/>
    </location>
</feature>
<dbReference type="InterPro" id="IPR040256">
    <property type="entry name" value="At4g02000-like"/>
</dbReference>
<keyword evidence="3" id="KW-1185">Reference proteome</keyword>
<dbReference type="PANTHER" id="PTHR31286">
    <property type="entry name" value="GLYCINE-RICH CELL WALL STRUCTURAL PROTEIN 1.8-LIKE"/>
    <property type="match status" value="1"/>
</dbReference>
<organism evidence="2 3">
    <name type="scientific">Lolium multiflorum</name>
    <name type="common">Italian ryegrass</name>
    <name type="synonym">Lolium perenne subsp. multiflorum</name>
    <dbReference type="NCBI Taxonomy" id="4521"/>
    <lineage>
        <taxon>Eukaryota</taxon>
        <taxon>Viridiplantae</taxon>
        <taxon>Streptophyta</taxon>
        <taxon>Embryophyta</taxon>
        <taxon>Tracheophyta</taxon>
        <taxon>Spermatophyta</taxon>
        <taxon>Magnoliopsida</taxon>
        <taxon>Liliopsida</taxon>
        <taxon>Poales</taxon>
        <taxon>Poaceae</taxon>
        <taxon>BOP clade</taxon>
        <taxon>Pooideae</taxon>
        <taxon>Poodae</taxon>
        <taxon>Poeae</taxon>
        <taxon>Poeae Chloroplast Group 2 (Poeae type)</taxon>
        <taxon>Loliodinae</taxon>
        <taxon>Loliinae</taxon>
        <taxon>Lolium</taxon>
    </lineage>
</organism>